<dbReference type="GO" id="GO:0005634">
    <property type="term" value="C:nucleus"/>
    <property type="evidence" value="ECO:0007669"/>
    <property type="project" value="TreeGrafter"/>
</dbReference>
<dbReference type="PANTHER" id="PTHR45878:SF24">
    <property type="entry name" value="ZINC FINGER PROTEIN WIP3-LIKE"/>
    <property type="match status" value="1"/>
</dbReference>
<dbReference type="EMBL" id="BAABME010012788">
    <property type="protein sequence ID" value="GAA0185521.1"/>
    <property type="molecule type" value="Genomic_DNA"/>
</dbReference>
<dbReference type="AlphaFoldDB" id="A0AAV3S082"/>
<reference evidence="1 2" key="1">
    <citation type="submission" date="2024-01" db="EMBL/GenBank/DDBJ databases">
        <title>The complete chloroplast genome sequence of Lithospermum erythrorhizon: insights into the phylogenetic relationship among Boraginaceae species and the maternal lineages of purple gromwells.</title>
        <authorList>
            <person name="Okada T."/>
            <person name="Watanabe K."/>
        </authorList>
    </citation>
    <scope>NUCLEOTIDE SEQUENCE [LARGE SCALE GENOMIC DNA]</scope>
</reference>
<protein>
    <submittedName>
        <fullName evidence="1">Uncharacterized protein</fullName>
    </submittedName>
</protein>
<evidence type="ECO:0000313" key="2">
    <source>
        <dbReference type="Proteomes" id="UP001454036"/>
    </source>
</evidence>
<accession>A0AAV3S082</accession>
<name>A0AAV3S082_LITER</name>
<dbReference type="PANTHER" id="PTHR45878">
    <property type="entry name" value="ZINC FINGER PROTEIN WIP2"/>
    <property type="match status" value="1"/>
</dbReference>
<dbReference type="GO" id="GO:0003700">
    <property type="term" value="F:DNA-binding transcription factor activity"/>
    <property type="evidence" value="ECO:0007669"/>
    <property type="project" value="InterPro"/>
</dbReference>
<comment type="caution">
    <text evidence="1">The sequence shown here is derived from an EMBL/GenBank/DDBJ whole genome shotgun (WGS) entry which is preliminary data.</text>
</comment>
<dbReference type="InterPro" id="IPR043584">
    <property type="entry name" value="WIP1/2/3/4/5/6"/>
</dbReference>
<proteinExistence type="predicted"/>
<organism evidence="1 2">
    <name type="scientific">Lithospermum erythrorhizon</name>
    <name type="common">Purple gromwell</name>
    <name type="synonym">Lithospermum officinale var. erythrorhizon</name>
    <dbReference type="NCBI Taxonomy" id="34254"/>
    <lineage>
        <taxon>Eukaryota</taxon>
        <taxon>Viridiplantae</taxon>
        <taxon>Streptophyta</taxon>
        <taxon>Embryophyta</taxon>
        <taxon>Tracheophyta</taxon>
        <taxon>Spermatophyta</taxon>
        <taxon>Magnoliopsida</taxon>
        <taxon>eudicotyledons</taxon>
        <taxon>Gunneridae</taxon>
        <taxon>Pentapetalae</taxon>
        <taxon>asterids</taxon>
        <taxon>lamiids</taxon>
        <taxon>Boraginales</taxon>
        <taxon>Boraginaceae</taxon>
        <taxon>Boraginoideae</taxon>
        <taxon>Lithospermeae</taxon>
        <taxon>Lithospermum</taxon>
    </lineage>
</organism>
<dbReference type="Proteomes" id="UP001454036">
    <property type="component" value="Unassembled WGS sequence"/>
</dbReference>
<keyword evidence="2" id="KW-1185">Reference proteome</keyword>
<gene>
    <name evidence="1" type="ORF">LIER_32809</name>
</gene>
<sequence>MGIKNCNVKVDNNFLQFQPPLFIEWLKPLSTLASPTSTSSTINAPQVQSRNAMNSLDLPLFNQQEYVQETIKCLPLINKLTEINHVKEEDDVEIQESRRSSVKEDKLLGKEITNLQIGLPNGGAFHHHVDRANNKPHNFKKDDQRRFWIPTPSQILVGPMQFSCDICSKTFNRYNNMQVSSFLAPSSITYL</sequence>
<evidence type="ECO:0000313" key="1">
    <source>
        <dbReference type="EMBL" id="GAA0185521.1"/>
    </source>
</evidence>